<keyword evidence="5" id="KW-0676">Redox-active center</keyword>
<dbReference type="Gene3D" id="3.40.30.10">
    <property type="entry name" value="Glutaredoxin"/>
    <property type="match status" value="1"/>
</dbReference>
<dbReference type="PIRSF" id="PIRSF000077">
    <property type="entry name" value="Thioredoxin"/>
    <property type="match status" value="1"/>
</dbReference>
<dbReference type="InterPro" id="IPR036249">
    <property type="entry name" value="Thioredoxin-like_sf"/>
</dbReference>
<keyword evidence="10" id="KW-1185">Reference proteome</keyword>
<reference evidence="10" key="1">
    <citation type="journal article" date="2019" name="Int. J. Syst. Evol. Microbiol.">
        <title>The Global Catalogue of Microorganisms (GCM) 10K type strain sequencing project: providing services to taxonomists for standard genome sequencing and annotation.</title>
        <authorList>
            <consortium name="The Broad Institute Genomics Platform"/>
            <consortium name="The Broad Institute Genome Sequencing Center for Infectious Disease"/>
            <person name="Wu L."/>
            <person name="Ma J."/>
        </authorList>
    </citation>
    <scope>NUCLEOTIDE SEQUENCE [LARGE SCALE GENOMIC DNA]</scope>
    <source>
        <strain evidence="10">CGMCC 1.10992</strain>
    </source>
</reference>
<evidence type="ECO:0000256" key="5">
    <source>
        <dbReference type="ARBA" id="ARBA00023284"/>
    </source>
</evidence>
<name>A0ABW4XPW5_9GAMM</name>
<evidence type="ECO:0000256" key="6">
    <source>
        <dbReference type="NCBIfam" id="TIGR01068"/>
    </source>
</evidence>
<keyword evidence="4" id="KW-1015">Disulfide bond</keyword>
<dbReference type="Proteomes" id="UP001597380">
    <property type="component" value="Unassembled WGS sequence"/>
</dbReference>
<evidence type="ECO:0000259" key="8">
    <source>
        <dbReference type="PROSITE" id="PS51352"/>
    </source>
</evidence>
<dbReference type="PROSITE" id="PS51352">
    <property type="entry name" value="THIOREDOXIN_2"/>
    <property type="match status" value="1"/>
</dbReference>
<dbReference type="InterPro" id="IPR013766">
    <property type="entry name" value="Thioredoxin_domain"/>
</dbReference>
<sequence>MSQHLTEVNEQTFPELLKSEPALLVDFYAPWCGPCKAFTPILEELAAEYQDKVKLVKVNVDENPDLASLLRVRSMPTLVFFNQGKIGGANVGLLSKGQTTQFIERHLAV</sequence>
<evidence type="ECO:0000256" key="2">
    <source>
        <dbReference type="ARBA" id="ARBA00022448"/>
    </source>
</evidence>
<dbReference type="PANTHER" id="PTHR45663">
    <property type="entry name" value="GEO12009P1"/>
    <property type="match status" value="1"/>
</dbReference>
<evidence type="ECO:0000256" key="7">
    <source>
        <dbReference type="PIRNR" id="PIRNR000077"/>
    </source>
</evidence>
<gene>
    <name evidence="9" type="primary">trxA</name>
    <name evidence="9" type="ORF">ACFSJ3_14455</name>
</gene>
<dbReference type="SUPFAM" id="SSF52833">
    <property type="entry name" value="Thioredoxin-like"/>
    <property type="match status" value="1"/>
</dbReference>
<evidence type="ECO:0000256" key="3">
    <source>
        <dbReference type="ARBA" id="ARBA00022982"/>
    </source>
</evidence>
<accession>A0ABW4XPW5</accession>
<dbReference type="NCBIfam" id="TIGR01068">
    <property type="entry name" value="thioredoxin"/>
    <property type="match status" value="1"/>
</dbReference>
<keyword evidence="3" id="KW-0249">Electron transport</keyword>
<evidence type="ECO:0000256" key="4">
    <source>
        <dbReference type="ARBA" id="ARBA00023157"/>
    </source>
</evidence>
<dbReference type="RefSeq" id="WP_345339882.1">
    <property type="nucleotide sequence ID" value="NZ_BAABLI010000012.1"/>
</dbReference>
<keyword evidence="2" id="KW-0813">Transport</keyword>
<dbReference type="Pfam" id="PF00085">
    <property type="entry name" value="Thioredoxin"/>
    <property type="match status" value="1"/>
</dbReference>
<dbReference type="EMBL" id="JBHUHT010000016">
    <property type="protein sequence ID" value="MFD2097194.1"/>
    <property type="molecule type" value="Genomic_DNA"/>
</dbReference>
<dbReference type="PROSITE" id="PS00194">
    <property type="entry name" value="THIOREDOXIN_1"/>
    <property type="match status" value="1"/>
</dbReference>
<dbReference type="InterPro" id="IPR005746">
    <property type="entry name" value="Thioredoxin"/>
</dbReference>
<dbReference type="PRINTS" id="PR00421">
    <property type="entry name" value="THIOREDOXIN"/>
</dbReference>
<feature type="domain" description="Thioredoxin" evidence="8">
    <location>
        <begin position="1"/>
        <end position="108"/>
    </location>
</feature>
<comment type="caution">
    <text evidence="9">The sequence shown here is derived from an EMBL/GenBank/DDBJ whole genome shotgun (WGS) entry which is preliminary data.</text>
</comment>
<comment type="similarity">
    <text evidence="1 7">Belongs to the thioredoxin family.</text>
</comment>
<dbReference type="PANTHER" id="PTHR45663:SF11">
    <property type="entry name" value="GEO12009P1"/>
    <property type="match status" value="1"/>
</dbReference>
<evidence type="ECO:0000313" key="9">
    <source>
        <dbReference type="EMBL" id="MFD2097194.1"/>
    </source>
</evidence>
<organism evidence="9 10">
    <name type="scientific">Corallincola platygyrae</name>
    <dbReference type="NCBI Taxonomy" id="1193278"/>
    <lineage>
        <taxon>Bacteria</taxon>
        <taxon>Pseudomonadati</taxon>
        <taxon>Pseudomonadota</taxon>
        <taxon>Gammaproteobacteria</taxon>
        <taxon>Alteromonadales</taxon>
        <taxon>Psychromonadaceae</taxon>
        <taxon>Corallincola</taxon>
    </lineage>
</organism>
<dbReference type="InterPro" id="IPR017937">
    <property type="entry name" value="Thioredoxin_CS"/>
</dbReference>
<dbReference type="CDD" id="cd02947">
    <property type="entry name" value="TRX_family"/>
    <property type="match status" value="1"/>
</dbReference>
<protein>
    <recommendedName>
        <fullName evidence="6 7">Thioredoxin</fullName>
    </recommendedName>
</protein>
<proteinExistence type="inferred from homology"/>
<evidence type="ECO:0000313" key="10">
    <source>
        <dbReference type="Proteomes" id="UP001597380"/>
    </source>
</evidence>
<evidence type="ECO:0000256" key="1">
    <source>
        <dbReference type="ARBA" id="ARBA00008987"/>
    </source>
</evidence>